<evidence type="ECO:0000256" key="1">
    <source>
        <dbReference type="PROSITE-ProRule" id="PRU00339"/>
    </source>
</evidence>
<dbReference type="InterPro" id="IPR019734">
    <property type="entry name" value="TPR_rpt"/>
</dbReference>
<dbReference type="InterPro" id="IPR001387">
    <property type="entry name" value="Cro/C1-type_HTH"/>
</dbReference>
<feature type="repeat" description="TPR" evidence="1">
    <location>
        <begin position="663"/>
        <end position="696"/>
    </location>
</feature>
<gene>
    <name evidence="3" type="ORF">Plo01_03510</name>
</gene>
<sequence length="755" mass="81503">MAEREFGSLLRELRADARMTIEELSEASGVSVRAIGDMERGKVSSPQRRTAEALADGLKLAVQDRERFLAAVKTRPRAGALAQLPADLPVFTGRRAELREALALLDRQGQEAQAVVIGAIGGMAGVGKTALALHWAHRIADLYPDGQLWVDLRGFDRGGQVLDPGQVLGGFLRALGVADSRIPAGTDDRAALFRSKLSGRRVLVVLDNARDSEQVRPLLPATAGCLAIVTSRNQLTGLAATHGARTLTLDVWTTEEAKEALARRLGADRVAAEPEATAQILELCGHLPLAVAVVAARAAARPSFALTDVAAELREAHGTLDAFHTLDGVDPRAVFSWSYQALSPAAARLFRLLGLHPGPDLTLSAAASLVALPPRRVRVLLDECSAAHLVTEHAPGRWRLHDLLRAYAAESAEEHDGPTECRQAFHRFVDHLLHSAHAADQVINPVVSTPIEPAPPRPGAVVEVFHNREQAAAWAARELRVVWAAQQQAEILGGFDSHLWQLAWTTVDAFSGHVWSLGGESLAFLIRAAEAVRRDPGGARYASAVVGWVAIQEHQLGRSQEAKARLEALLRAPDSPARSLDQARIHHDLGWLHGALGEYDDALRHSLAALSLYHEVGNLPGRARELASVAWYHALLGHYDEAVTYGEQAIARLAEQHMAAAEASAWDTLGYVHHHRKDHLQAVACYRRSLDLYRHTGRPALEAEVLEHLGDAHHAMGAASAAGSAWQQALDLLIPLDHSSADRLRVKLSTVAAIG</sequence>
<evidence type="ECO:0000259" key="2">
    <source>
        <dbReference type="PROSITE" id="PS50943"/>
    </source>
</evidence>
<dbReference type="SMART" id="SM00028">
    <property type="entry name" value="TPR"/>
    <property type="match status" value="3"/>
</dbReference>
<proteinExistence type="predicted"/>
<dbReference type="PROSITE" id="PS50943">
    <property type="entry name" value="HTH_CROC1"/>
    <property type="match status" value="1"/>
</dbReference>
<dbReference type="PRINTS" id="PR00364">
    <property type="entry name" value="DISEASERSIST"/>
</dbReference>
<dbReference type="Gene3D" id="1.25.40.10">
    <property type="entry name" value="Tetratricopeptide repeat domain"/>
    <property type="match status" value="1"/>
</dbReference>
<comment type="caution">
    <text evidence="3">The sequence shown here is derived from an EMBL/GenBank/DDBJ whole genome shotgun (WGS) entry which is preliminary data.</text>
</comment>
<dbReference type="GO" id="GO:0043531">
    <property type="term" value="F:ADP binding"/>
    <property type="evidence" value="ECO:0007669"/>
    <property type="project" value="InterPro"/>
</dbReference>
<dbReference type="InterPro" id="IPR011990">
    <property type="entry name" value="TPR-like_helical_dom_sf"/>
</dbReference>
<dbReference type="PROSITE" id="PS50005">
    <property type="entry name" value="TPR"/>
    <property type="match status" value="1"/>
</dbReference>
<dbReference type="Pfam" id="PF13424">
    <property type="entry name" value="TPR_12"/>
    <property type="match status" value="1"/>
</dbReference>
<dbReference type="AlphaFoldDB" id="A0A8J3W2M6"/>
<dbReference type="EMBL" id="BOOH01000003">
    <property type="protein sequence ID" value="GIH73922.1"/>
    <property type="molecule type" value="Genomic_DNA"/>
</dbReference>
<dbReference type="InterPro" id="IPR027417">
    <property type="entry name" value="P-loop_NTPase"/>
</dbReference>
<evidence type="ECO:0000313" key="3">
    <source>
        <dbReference type="EMBL" id="GIH73922.1"/>
    </source>
</evidence>
<dbReference type="Pfam" id="PF13181">
    <property type="entry name" value="TPR_8"/>
    <property type="match status" value="1"/>
</dbReference>
<dbReference type="PANTHER" id="PTHR47691">
    <property type="entry name" value="REGULATOR-RELATED"/>
    <property type="match status" value="1"/>
</dbReference>
<evidence type="ECO:0000313" key="4">
    <source>
        <dbReference type="Proteomes" id="UP000616724"/>
    </source>
</evidence>
<dbReference type="RefSeq" id="WP_203888677.1">
    <property type="nucleotide sequence ID" value="NZ_BOOH01000003.1"/>
</dbReference>
<dbReference type="SMART" id="SM00530">
    <property type="entry name" value="HTH_XRE"/>
    <property type="match status" value="1"/>
</dbReference>
<dbReference type="SUPFAM" id="SSF48452">
    <property type="entry name" value="TPR-like"/>
    <property type="match status" value="1"/>
</dbReference>
<dbReference type="SUPFAM" id="SSF47413">
    <property type="entry name" value="lambda repressor-like DNA-binding domains"/>
    <property type="match status" value="1"/>
</dbReference>
<dbReference type="SUPFAM" id="SSF52540">
    <property type="entry name" value="P-loop containing nucleoside triphosphate hydrolases"/>
    <property type="match status" value="1"/>
</dbReference>
<dbReference type="PANTHER" id="PTHR47691:SF3">
    <property type="entry name" value="HTH-TYPE TRANSCRIPTIONAL REGULATOR RV0890C-RELATED"/>
    <property type="match status" value="1"/>
</dbReference>
<protein>
    <submittedName>
        <fullName evidence="3">SARP family transcriptional regulator</fullName>
    </submittedName>
</protein>
<name>A0A8J3W2M6_9ACTN</name>
<organism evidence="3 4">
    <name type="scientific">Planobispora longispora</name>
    <dbReference type="NCBI Taxonomy" id="28887"/>
    <lineage>
        <taxon>Bacteria</taxon>
        <taxon>Bacillati</taxon>
        <taxon>Actinomycetota</taxon>
        <taxon>Actinomycetes</taxon>
        <taxon>Streptosporangiales</taxon>
        <taxon>Streptosporangiaceae</taxon>
        <taxon>Planobispora</taxon>
    </lineage>
</organism>
<accession>A0A8J3W2M6</accession>
<dbReference type="Proteomes" id="UP000616724">
    <property type="component" value="Unassembled WGS sequence"/>
</dbReference>
<feature type="domain" description="HTH cro/C1-type" evidence="2">
    <location>
        <begin position="10"/>
        <end position="65"/>
    </location>
</feature>
<reference evidence="3 4" key="1">
    <citation type="submission" date="2021-01" db="EMBL/GenBank/DDBJ databases">
        <title>Whole genome shotgun sequence of Planobispora longispora NBRC 13918.</title>
        <authorList>
            <person name="Komaki H."/>
            <person name="Tamura T."/>
        </authorList>
    </citation>
    <scope>NUCLEOTIDE SEQUENCE [LARGE SCALE GENOMIC DNA]</scope>
    <source>
        <strain evidence="3 4">NBRC 13918</strain>
    </source>
</reference>
<dbReference type="InterPro" id="IPR010982">
    <property type="entry name" value="Lambda_DNA-bd_dom_sf"/>
</dbReference>
<dbReference type="Pfam" id="PF13560">
    <property type="entry name" value="HTH_31"/>
    <property type="match status" value="1"/>
</dbReference>
<keyword evidence="4" id="KW-1185">Reference proteome</keyword>
<dbReference type="GO" id="GO:0003677">
    <property type="term" value="F:DNA binding"/>
    <property type="evidence" value="ECO:0007669"/>
    <property type="project" value="InterPro"/>
</dbReference>
<keyword evidence="1" id="KW-0802">TPR repeat</keyword>
<dbReference type="Gene3D" id="1.10.260.40">
    <property type="entry name" value="lambda repressor-like DNA-binding domains"/>
    <property type="match status" value="1"/>
</dbReference>
<dbReference type="Gene3D" id="3.40.50.300">
    <property type="entry name" value="P-loop containing nucleotide triphosphate hydrolases"/>
    <property type="match status" value="1"/>
</dbReference>
<dbReference type="CDD" id="cd00093">
    <property type="entry name" value="HTH_XRE"/>
    <property type="match status" value="1"/>
</dbReference>